<accession>A0A3R9GPM8</accession>
<evidence type="ECO:0000313" key="2">
    <source>
        <dbReference type="Proteomes" id="UP000269317"/>
    </source>
</evidence>
<dbReference type="EMBL" id="RJML01000004">
    <property type="protein sequence ID" value="RSI10594.1"/>
    <property type="molecule type" value="Genomic_DNA"/>
</dbReference>
<evidence type="ECO:0000313" key="1">
    <source>
        <dbReference type="EMBL" id="RSI10594.1"/>
    </source>
</evidence>
<dbReference type="Proteomes" id="UP000269317">
    <property type="component" value="Unassembled WGS sequence"/>
</dbReference>
<sequence>MIENTLQPFYDLLDKYSKEYGDNSNACLIVRLSLLTYLLKHHIALCNINSLANRIVEQYNFERPEPREVKFEIVLDNNRESYHIQEERNEIIDLDFEFDDELITLNKNNISKLKDSKWYLFCFTPEEELIIFDYSWSTTELISERNKPLVKNHSLIHPMLVSHNNYNVVSAGEICVVHEKNVLKGIVINNKSGHFRPNSTSLDYVKEFLIRELNIDSKLIIKLNLY</sequence>
<reference evidence="1 2" key="1">
    <citation type="submission" date="2018-11" db="EMBL/GenBank/DDBJ databases">
        <title>Species Designations Belie Phenotypic and Genotypic Heterogeneity in Oral Streptococci.</title>
        <authorList>
            <person name="Velsko I."/>
        </authorList>
    </citation>
    <scope>NUCLEOTIDE SEQUENCE [LARGE SCALE GENOMIC DNA]</scope>
    <source>
        <strain evidence="1 2">KLC03</strain>
    </source>
</reference>
<name>A0A3R9GPM8_STRSA</name>
<organism evidence="1 2">
    <name type="scientific">Streptococcus sanguinis</name>
    <dbReference type="NCBI Taxonomy" id="1305"/>
    <lineage>
        <taxon>Bacteria</taxon>
        <taxon>Bacillati</taxon>
        <taxon>Bacillota</taxon>
        <taxon>Bacilli</taxon>
        <taxon>Lactobacillales</taxon>
        <taxon>Streptococcaceae</taxon>
        <taxon>Streptococcus</taxon>
    </lineage>
</organism>
<protein>
    <submittedName>
        <fullName evidence="1">Uncharacterized protein</fullName>
    </submittedName>
</protein>
<proteinExistence type="predicted"/>
<dbReference type="RefSeq" id="WP_125341176.1">
    <property type="nucleotide sequence ID" value="NZ_CP076614.1"/>
</dbReference>
<dbReference type="AlphaFoldDB" id="A0A3R9GPM8"/>
<comment type="caution">
    <text evidence="1">The sequence shown here is derived from an EMBL/GenBank/DDBJ whole genome shotgun (WGS) entry which is preliminary data.</text>
</comment>
<gene>
    <name evidence="1" type="ORF">D8887_06305</name>
</gene>